<dbReference type="InterPro" id="IPR003043">
    <property type="entry name" value="Uropor_MeTrfase_CS"/>
</dbReference>
<evidence type="ECO:0000256" key="8">
    <source>
        <dbReference type="RuleBase" id="RU003960"/>
    </source>
</evidence>
<dbReference type="InterPro" id="IPR035996">
    <property type="entry name" value="4pyrrol_Methylase_sf"/>
</dbReference>
<comment type="pathway">
    <text evidence="7">Porphyrin-containing compound metabolism; siroheme biosynthesis; precorrin-2 from uroporphyrinogen III: step 1/1.</text>
</comment>
<evidence type="ECO:0000256" key="1">
    <source>
        <dbReference type="ARBA" id="ARBA00005879"/>
    </source>
</evidence>
<reference evidence="10" key="1">
    <citation type="journal article" date="2019" name="PLoS Negl. Trop. Dis.">
        <title>Revisiting the worldwide diversity of Leptospira species in the environment.</title>
        <authorList>
            <person name="Vincent A.T."/>
            <person name="Schiettekatte O."/>
            <person name="Bourhy P."/>
            <person name="Veyrier F.J."/>
            <person name="Picardeau M."/>
        </authorList>
    </citation>
    <scope>NUCLEOTIDE SEQUENCE [LARGE SCALE GENOMIC DNA]</scope>
    <source>
        <strain evidence="10">SSW15</strain>
    </source>
</reference>
<dbReference type="Pfam" id="PF00590">
    <property type="entry name" value="TP_methylase"/>
    <property type="match status" value="1"/>
</dbReference>
<keyword evidence="6" id="KW-0627">Porphyrin biosynthesis</keyword>
<evidence type="ECO:0000256" key="5">
    <source>
        <dbReference type="ARBA" id="ARBA00022691"/>
    </source>
</evidence>
<evidence type="ECO:0000256" key="7">
    <source>
        <dbReference type="ARBA" id="ARBA00025705"/>
    </source>
</evidence>
<organism evidence="10 11">
    <name type="scientific">Leptospira fletcheri</name>
    <dbReference type="NCBI Taxonomy" id="2484981"/>
    <lineage>
        <taxon>Bacteria</taxon>
        <taxon>Pseudomonadati</taxon>
        <taxon>Spirochaetota</taxon>
        <taxon>Spirochaetia</taxon>
        <taxon>Leptospirales</taxon>
        <taxon>Leptospiraceae</taxon>
        <taxon>Leptospira</taxon>
    </lineage>
</organism>
<dbReference type="NCBIfam" id="TIGR01469">
    <property type="entry name" value="cobA_cysG_Cterm"/>
    <property type="match status" value="1"/>
</dbReference>
<dbReference type="InterPro" id="IPR014776">
    <property type="entry name" value="4pyrrole_Mease_sub2"/>
</dbReference>
<evidence type="ECO:0000259" key="9">
    <source>
        <dbReference type="Pfam" id="PF00590"/>
    </source>
</evidence>
<dbReference type="GO" id="GO:0019354">
    <property type="term" value="P:siroheme biosynthetic process"/>
    <property type="evidence" value="ECO:0007669"/>
    <property type="project" value="InterPro"/>
</dbReference>
<sequence>MEKRGKVYLVGAGPGNPDLLTLRALRILESAEVILYDALLDPSFLEYFPRTAIAHYVGKRAGQHSATQTEIQDLLIKYATSGKTVVRLKGGDPFLFGRGGEELEALRASEIDYEIVPGVSSLTGGSSAAGFPLTHRGLSRQVLIMDGHTVLNEDTDWNWFAKFKGTIALFMGTSSIQKIANQLIDHGADPELPLALVENASLPEQKIGTLTLGEAARNGVPKNGTGPGIIYIGAVVGLRSKTDPSILDGQSHFPFGTEE</sequence>
<evidence type="ECO:0000256" key="2">
    <source>
        <dbReference type="ARBA" id="ARBA00012162"/>
    </source>
</evidence>
<dbReference type="PANTHER" id="PTHR45790:SF3">
    <property type="entry name" value="S-ADENOSYL-L-METHIONINE-DEPENDENT UROPORPHYRINOGEN III METHYLTRANSFERASE, CHLOROPLASTIC"/>
    <property type="match status" value="1"/>
</dbReference>
<dbReference type="CDD" id="cd11642">
    <property type="entry name" value="SUMT"/>
    <property type="match status" value="1"/>
</dbReference>
<evidence type="ECO:0000256" key="4">
    <source>
        <dbReference type="ARBA" id="ARBA00022679"/>
    </source>
</evidence>
<evidence type="ECO:0000313" key="11">
    <source>
        <dbReference type="Proteomes" id="UP000298458"/>
    </source>
</evidence>
<comment type="caution">
    <text evidence="10">The sequence shown here is derived from an EMBL/GenBank/DDBJ whole genome shotgun (WGS) entry which is preliminary data.</text>
</comment>
<feature type="domain" description="Tetrapyrrole methylase" evidence="9">
    <location>
        <begin position="6"/>
        <end position="215"/>
    </location>
</feature>
<dbReference type="EC" id="2.1.1.107" evidence="2"/>
<protein>
    <recommendedName>
        <fullName evidence="2">uroporphyrinogen-III C-methyltransferase</fullName>
        <ecNumber evidence="2">2.1.1.107</ecNumber>
    </recommendedName>
</protein>
<dbReference type="NCBIfam" id="NF004790">
    <property type="entry name" value="PRK06136.1"/>
    <property type="match status" value="1"/>
</dbReference>
<dbReference type="GO" id="GO:0004851">
    <property type="term" value="F:uroporphyrin-III C-methyltransferase activity"/>
    <property type="evidence" value="ECO:0007669"/>
    <property type="project" value="UniProtKB-EC"/>
</dbReference>
<dbReference type="GO" id="GO:0032259">
    <property type="term" value="P:methylation"/>
    <property type="evidence" value="ECO:0007669"/>
    <property type="project" value="UniProtKB-KW"/>
</dbReference>
<dbReference type="AlphaFoldDB" id="A0A4R9GI58"/>
<evidence type="ECO:0000256" key="6">
    <source>
        <dbReference type="ARBA" id="ARBA00023244"/>
    </source>
</evidence>
<keyword evidence="3 8" id="KW-0489">Methyltransferase</keyword>
<dbReference type="Gene3D" id="3.30.950.10">
    <property type="entry name" value="Methyltransferase, Cobalt-precorrin-4 Transmethylase, Domain 2"/>
    <property type="match status" value="1"/>
</dbReference>
<dbReference type="PANTHER" id="PTHR45790">
    <property type="entry name" value="SIROHEME SYNTHASE-RELATED"/>
    <property type="match status" value="1"/>
</dbReference>
<accession>A0A4R9GI58</accession>
<dbReference type="InterPro" id="IPR014777">
    <property type="entry name" value="4pyrrole_Mease_sub1"/>
</dbReference>
<name>A0A4R9GI58_9LEPT</name>
<comment type="similarity">
    <text evidence="1 8">Belongs to the precorrin methyltransferase family.</text>
</comment>
<evidence type="ECO:0000313" key="10">
    <source>
        <dbReference type="EMBL" id="TGK11826.1"/>
    </source>
</evidence>
<dbReference type="InterPro" id="IPR000878">
    <property type="entry name" value="4pyrrol_Mease"/>
</dbReference>
<evidence type="ECO:0000256" key="3">
    <source>
        <dbReference type="ARBA" id="ARBA00022603"/>
    </source>
</evidence>
<dbReference type="InterPro" id="IPR050161">
    <property type="entry name" value="Siro_Cobalamin_biosynth"/>
</dbReference>
<dbReference type="InterPro" id="IPR006366">
    <property type="entry name" value="CobA/CysG_C"/>
</dbReference>
<dbReference type="PROSITE" id="PS00839">
    <property type="entry name" value="SUMT_1"/>
    <property type="match status" value="1"/>
</dbReference>
<keyword evidence="11" id="KW-1185">Reference proteome</keyword>
<gene>
    <name evidence="10" type="primary">cobA</name>
    <name evidence="10" type="ORF">EHO60_05915</name>
</gene>
<dbReference type="Proteomes" id="UP000298458">
    <property type="component" value="Unassembled WGS sequence"/>
</dbReference>
<keyword evidence="4 8" id="KW-0808">Transferase</keyword>
<keyword evidence="5" id="KW-0949">S-adenosyl-L-methionine</keyword>
<dbReference type="EMBL" id="RQET01000004">
    <property type="protein sequence ID" value="TGK11826.1"/>
    <property type="molecule type" value="Genomic_DNA"/>
</dbReference>
<dbReference type="Gene3D" id="3.40.1010.10">
    <property type="entry name" value="Cobalt-precorrin-4 Transmethylase, Domain 1"/>
    <property type="match status" value="1"/>
</dbReference>
<dbReference type="FunFam" id="3.40.1010.10:FF:000001">
    <property type="entry name" value="Siroheme synthase"/>
    <property type="match status" value="1"/>
</dbReference>
<dbReference type="OrthoDB" id="9815856at2"/>
<dbReference type="SUPFAM" id="SSF53790">
    <property type="entry name" value="Tetrapyrrole methylase"/>
    <property type="match status" value="1"/>
</dbReference>
<proteinExistence type="inferred from homology"/>
<dbReference type="RefSeq" id="WP_135767228.1">
    <property type="nucleotide sequence ID" value="NZ_RQET01000004.1"/>
</dbReference>
<dbReference type="PROSITE" id="PS00840">
    <property type="entry name" value="SUMT_2"/>
    <property type="match status" value="1"/>
</dbReference>